<keyword evidence="4" id="KW-0507">mRNA processing</keyword>
<dbReference type="Pfam" id="PF21188">
    <property type="entry name" value="BRR2_plug"/>
    <property type="match status" value="1"/>
</dbReference>
<protein>
    <recommendedName>
        <fullName evidence="13">U5 small nuclear ribonucleoprotein 200 kDa helicase</fullName>
        <ecNumber evidence="3">3.6.4.13</ecNumber>
    </recommendedName>
</protein>
<dbReference type="SMART" id="SM00382">
    <property type="entry name" value="AAA"/>
    <property type="match status" value="2"/>
</dbReference>
<dbReference type="SUPFAM" id="SSF52540">
    <property type="entry name" value="P-loop containing nucleoside triphosphate hydrolases"/>
    <property type="match status" value="8"/>
</dbReference>
<keyword evidence="10" id="KW-0067">ATP-binding</keyword>
<evidence type="ECO:0000256" key="3">
    <source>
        <dbReference type="ARBA" id="ARBA00012552"/>
    </source>
</evidence>
<dbReference type="Pfam" id="PF02889">
    <property type="entry name" value="Sec63"/>
    <property type="match status" value="4"/>
</dbReference>
<keyword evidence="12" id="KW-0539">Nucleus</keyword>
<dbReference type="Gene3D" id="1.10.10.10">
    <property type="entry name" value="Winged helix-like DNA-binding domain superfamily/Winged helix DNA-binding domain"/>
    <property type="match status" value="4"/>
</dbReference>
<gene>
    <name evidence="19" type="ORF">M513_08157</name>
</gene>
<comment type="subcellular location">
    <subcellularLocation>
        <location evidence="1">Nucleus</location>
    </subcellularLocation>
</comment>
<dbReference type="GO" id="GO:0003724">
    <property type="term" value="F:RNA helicase activity"/>
    <property type="evidence" value="ECO:0007669"/>
    <property type="project" value="UniProtKB-EC"/>
</dbReference>
<evidence type="ECO:0000313" key="20">
    <source>
        <dbReference type="Proteomes" id="UP000030764"/>
    </source>
</evidence>
<dbReference type="PROSITE" id="PS51192">
    <property type="entry name" value="HELICASE_ATP_BIND_1"/>
    <property type="match status" value="4"/>
</dbReference>
<evidence type="ECO:0000256" key="8">
    <source>
        <dbReference type="ARBA" id="ARBA00022801"/>
    </source>
</evidence>
<dbReference type="InterPro" id="IPR036390">
    <property type="entry name" value="WH_DNA-bd_sf"/>
</dbReference>
<dbReference type="GO" id="GO:0000712">
    <property type="term" value="P:resolution of meiotic recombination intermediates"/>
    <property type="evidence" value="ECO:0007669"/>
    <property type="project" value="TreeGrafter"/>
</dbReference>
<evidence type="ECO:0000256" key="11">
    <source>
        <dbReference type="ARBA" id="ARBA00023187"/>
    </source>
</evidence>
<keyword evidence="5" id="KW-0747">Spliceosome</keyword>
<keyword evidence="8" id="KW-0378">Hydrolase</keyword>
<comment type="similarity">
    <text evidence="2">Belongs to the helicase family. SKI2 subfamily.</text>
</comment>
<dbReference type="InterPro" id="IPR050474">
    <property type="entry name" value="Hel308_SKI2-like"/>
</dbReference>
<feature type="compositionally biased region" description="Basic and acidic residues" evidence="16">
    <location>
        <begin position="73"/>
        <end position="82"/>
    </location>
</feature>
<dbReference type="Proteomes" id="UP000030764">
    <property type="component" value="Unassembled WGS sequence"/>
</dbReference>
<dbReference type="CDD" id="cd18021">
    <property type="entry name" value="DEXHc_Brr2_2"/>
    <property type="match status" value="2"/>
</dbReference>
<dbReference type="InterPro" id="IPR041094">
    <property type="entry name" value="Brr2_helicase_PWI"/>
</dbReference>
<dbReference type="FunFam" id="3.40.50.300:FF:003287">
    <property type="entry name" value="U5 small nuclear ribonucleoprotein 200 kDa helicase"/>
    <property type="match status" value="2"/>
</dbReference>
<dbReference type="FunFam" id="1.10.10.10:FF:000024">
    <property type="entry name" value="U5 small nuclear ribonucleoprotein helicase"/>
    <property type="match status" value="2"/>
</dbReference>
<dbReference type="CDD" id="cd18019">
    <property type="entry name" value="DEXHc_Brr2_1"/>
    <property type="match status" value="1"/>
</dbReference>
<dbReference type="InterPro" id="IPR004179">
    <property type="entry name" value="Sec63-dom"/>
</dbReference>
<comment type="catalytic activity">
    <reaction evidence="14">
        <text>ATP + H2O = ADP + phosphate + H(+)</text>
        <dbReference type="Rhea" id="RHEA:13065"/>
        <dbReference type="ChEBI" id="CHEBI:15377"/>
        <dbReference type="ChEBI" id="CHEBI:15378"/>
        <dbReference type="ChEBI" id="CHEBI:30616"/>
        <dbReference type="ChEBI" id="CHEBI:43474"/>
        <dbReference type="ChEBI" id="CHEBI:456216"/>
        <dbReference type="EC" id="3.6.4.13"/>
    </reaction>
</comment>
<dbReference type="EC" id="3.6.4.13" evidence="3"/>
<dbReference type="InterPro" id="IPR011545">
    <property type="entry name" value="DEAD/DEAH_box_helicase_dom"/>
</dbReference>
<feature type="domain" description="Helicase C-terminal" evidence="18">
    <location>
        <begin position="2374"/>
        <end position="2611"/>
    </location>
</feature>
<dbReference type="FunFam" id="3.40.50.300:FF:000062">
    <property type="entry name" value="U5 small nuclear ribonucleoprotein helicase"/>
    <property type="match status" value="2"/>
</dbReference>
<dbReference type="GO" id="GO:0005682">
    <property type="term" value="C:U5 snRNP"/>
    <property type="evidence" value="ECO:0007669"/>
    <property type="project" value="UniProtKB-ARBA"/>
</dbReference>
<accession>A0A085M178</accession>
<evidence type="ECO:0000256" key="2">
    <source>
        <dbReference type="ARBA" id="ARBA00010140"/>
    </source>
</evidence>
<evidence type="ECO:0000256" key="15">
    <source>
        <dbReference type="ARBA" id="ARBA00054527"/>
    </source>
</evidence>
<dbReference type="Gene3D" id="2.60.40.150">
    <property type="entry name" value="C2 domain"/>
    <property type="match status" value="4"/>
</dbReference>
<dbReference type="InterPro" id="IPR014756">
    <property type="entry name" value="Ig_E-set"/>
</dbReference>
<dbReference type="InterPro" id="IPR014001">
    <property type="entry name" value="Helicase_ATP-bd"/>
</dbReference>
<feature type="domain" description="Helicase ATP-binding" evidence="17">
    <location>
        <begin position="491"/>
        <end position="674"/>
    </location>
</feature>
<dbReference type="FunFam" id="1.10.150.20:FF:000004">
    <property type="entry name" value="U5 small nuclear ribonucleoprotein helicase"/>
    <property type="match status" value="2"/>
</dbReference>
<feature type="region of interest" description="Disordered" evidence="16">
    <location>
        <begin position="209"/>
        <end position="238"/>
    </location>
</feature>
<feature type="region of interest" description="Disordered" evidence="16">
    <location>
        <begin position="3824"/>
        <end position="3843"/>
    </location>
</feature>
<keyword evidence="9" id="KW-0347">Helicase</keyword>
<dbReference type="SMART" id="SM00490">
    <property type="entry name" value="HELICc"/>
    <property type="match status" value="4"/>
</dbReference>
<feature type="region of interest" description="Disordered" evidence="16">
    <location>
        <begin position="54"/>
        <end position="86"/>
    </location>
</feature>
<dbReference type="Gene3D" id="3.40.50.300">
    <property type="entry name" value="P-loop containing nucleotide triphosphate hydrolases"/>
    <property type="match status" value="8"/>
</dbReference>
<dbReference type="FunFam" id="1.10.10.10:FF:000012">
    <property type="entry name" value="U5 small nuclear ribonucleoprotein helicase"/>
    <property type="match status" value="2"/>
</dbReference>
<evidence type="ECO:0000256" key="12">
    <source>
        <dbReference type="ARBA" id="ARBA00023242"/>
    </source>
</evidence>
<dbReference type="PANTHER" id="PTHR47961:SF4">
    <property type="entry name" value="ACTIVATING SIGNAL COINTEGRATOR 1 COMPLEX SUBUNIT 3"/>
    <property type="match status" value="1"/>
</dbReference>
<evidence type="ECO:0000259" key="17">
    <source>
        <dbReference type="PROSITE" id="PS51192"/>
    </source>
</evidence>
<dbReference type="Pfam" id="PF00271">
    <property type="entry name" value="Helicase_C"/>
    <property type="match status" value="2"/>
</dbReference>
<dbReference type="SMART" id="SM00487">
    <property type="entry name" value="DEXDc"/>
    <property type="match status" value="4"/>
</dbReference>
<dbReference type="FunFam" id="2.60.40.150:FF:000004">
    <property type="entry name" value="RNA helicase, activating signal cointegrator 1"/>
    <property type="match status" value="2"/>
</dbReference>
<dbReference type="GO" id="GO:0016787">
    <property type="term" value="F:hydrolase activity"/>
    <property type="evidence" value="ECO:0007669"/>
    <property type="project" value="UniProtKB-KW"/>
</dbReference>
<dbReference type="GO" id="GO:0003678">
    <property type="term" value="F:DNA helicase activity"/>
    <property type="evidence" value="ECO:0007669"/>
    <property type="project" value="TreeGrafter"/>
</dbReference>
<dbReference type="FunFam" id="1.10.3380.10:FF:000002">
    <property type="entry name" value="Activating signal cointegrator 1 complex subunit 3"/>
    <property type="match status" value="2"/>
</dbReference>
<dbReference type="FunFam" id="1.10.3380.10:FF:000001">
    <property type="entry name" value="U5 small nuclear ribonucleoprotein helicase"/>
    <property type="match status" value="2"/>
</dbReference>
<dbReference type="InterPro" id="IPR035892">
    <property type="entry name" value="C2_domain_sf"/>
</dbReference>
<dbReference type="GO" id="GO:0000393">
    <property type="term" value="P:spliceosomal conformational changes to generate catalytic conformation"/>
    <property type="evidence" value="ECO:0007669"/>
    <property type="project" value="UniProtKB-ARBA"/>
</dbReference>
<evidence type="ECO:0000256" key="1">
    <source>
        <dbReference type="ARBA" id="ARBA00004123"/>
    </source>
</evidence>
<dbReference type="GO" id="GO:0005524">
    <property type="term" value="F:ATP binding"/>
    <property type="evidence" value="ECO:0007669"/>
    <property type="project" value="UniProtKB-KW"/>
</dbReference>
<dbReference type="InterPro" id="IPR001650">
    <property type="entry name" value="Helicase_C-like"/>
</dbReference>
<evidence type="ECO:0000256" key="14">
    <source>
        <dbReference type="ARBA" id="ARBA00047984"/>
    </source>
</evidence>
<feature type="domain" description="Helicase ATP-binding" evidence="17">
    <location>
        <begin position="2181"/>
        <end position="2364"/>
    </location>
</feature>
<evidence type="ECO:0000256" key="7">
    <source>
        <dbReference type="ARBA" id="ARBA00022741"/>
    </source>
</evidence>
<dbReference type="GO" id="GO:0005681">
    <property type="term" value="C:spliceosomal complex"/>
    <property type="evidence" value="ECO:0007669"/>
    <property type="project" value="UniProtKB-KW"/>
</dbReference>
<dbReference type="Pfam" id="PF18149">
    <property type="entry name" value="Helicase_PWI"/>
    <property type="match status" value="1"/>
</dbReference>
<keyword evidence="7" id="KW-0547">Nucleotide-binding</keyword>
<evidence type="ECO:0000256" key="9">
    <source>
        <dbReference type="ARBA" id="ARBA00022806"/>
    </source>
</evidence>
<dbReference type="InterPro" id="IPR036388">
    <property type="entry name" value="WH-like_DNA-bd_sf"/>
</dbReference>
<evidence type="ECO:0000256" key="4">
    <source>
        <dbReference type="ARBA" id="ARBA00022664"/>
    </source>
</evidence>
<evidence type="ECO:0000256" key="13">
    <source>
        <dbReference type="ARBA" id="ARBA00034541"/>
    </source>
</evidence>
<dbReference type="Pfam" id="PF00270">
    <property type="entry name" value="DEAD"/>
    <property type="match status" value="4"/>
</dbReference>
<keyword evidence="20" id="KW-1185">Reference proteome</keyword>
<organism evidence="19 20">
    <name type="scientific">Trichuris suis</name>
    <name type="common">pig whipworm</name>
    <dbReference type="NCBI Taxonomy" id="68888"/>
    <lineage>
        <taxon>Eukaryota</taxon>
        <taxon>Metazoa</taxon>
        <taxon>Ecdysozoa</taxon>
        <taxon>Nematoda</taxon>
        <taxon>Enoplea</taxon>
        <taxon>Dorylaimia</taxon>
        <taxon>Trichinellida</taxon>
        <taxon>Trichuridae</taxon>
        <taxon>Trichuris</taxon>
    </lineage>
</organism>
<dbReference type="SUPFAM" id="SSF81296">
    <property type="entry name" value="E set domains"/>
    <property type="match status" value="2"/>
</dbReference>
<evidence type="ECO:0000256" key="5">
    <source>
        <dbReference type="ARBA" id="ARBA00022728"/>
    </source>
</evidence>
<comment type="function">
    <text evidence="15">Catalyzes the ATP-dependent unwinding of U4/U6 RNA duplices, an essential step in the assembly of a catalytically active spliceosome. Plays a role in pre-mRNA splicing.</text>
</comment>
<feature type="domain" description="Helicase ATP-binding" evidence="17">
    <location>
        <begin position="3027"/>
        <end position="3202"/>
    </location>
</feature>
<proteinExistence type="inferred from homology"/>
<dbReference type="CDD" id="cd18795">
    <property type="entry name" value="SF2_C_Ski2"/>
    <property type="match status" value="4"/>
</dbReference>
<sequence length="3843" mass="438988">MADAAARELQYEYKANSNLVLQVDYSLIDRRPKDEATGEVLPLNADRLRGMKMGDKFFRSKPPAQETRKSKKVKGEKTAKEPGKRKKKFLLSDHQDDFVGVYKPKTQETRQTYEVILAFIQEAIGDQPRDILCGAADEVLATLKSDKVRDRERKHEIEALLGALPDERFALLSNLGKKITDYAAYTDEPNLMKPDGTIDDAYGVNVQFEESEDEEQDEVDVEIQEESEAEEDEGEDAAIDSTLRTSGLADELINVDTQKKDLHPRDIDAYWLQRRLAKFYEDPIVAQQRSREVLEILKTASDDRDCENRLVLLLGFDQFEFIRTLREHRNMILYCTLLASAQSEQERQQIEAKLRHDPELAKILRALKEAGEESAKDDSVRRSKTKREKREAEVAMEVDETGWMPQKRILDLDDLSFMQGSHFMSNKRCQLPDGSYRKQRKGYEEVHVPALKPKPFAPDEKLLTIEELPSFATAAFGTVRSLNRIQSKVAKAALENDGNLLLCAPTGAGKTNVALLCIMREIGKHINEDGSINAEEFKVIYVAPMRSLVQEMVGNFSKRLGPYKLKVGELTGDSQMTREQLAETQIIVCTPEKYDIITRKGGDRPVVQLVKLIIFDEIHLLHDDRGPVLEALVARSLRLMEQTQEIVRLVGLSATLPNYEDVATFLRVEKGNLFFFDNSYRPVPLEQEYVGVTEKKAIKRFQIMNEVVYDKVLEYAGKSQVLVFVHSRKETGKTARAVRDACLERDTLSYFMKESSASTEILRREAEQVKNNELKDLLPYGFAIHHAGMTRVDRTLVEDLFADRHIQVLVSTATLAWGVNLPAHTVIIKGTQIYNAEKGRWVELGALDIMQMMGRAGRPQYDTKGKGIMITNHTELQYYLSLMNQQLSIESQMISRLPDCLNAEIVLGTVNNVREAVDWLAYTYLYVRMLRAPTLYGISHDQLRSDPLLEQRRTDLIHTAATILDKCNMIRYERKGGVFQVTELGRIASYFYCTHETISTYNQLLKPLLSEIELFRVFSLSSEFKNIMVREEEKLELLKLADRVPVPIKESLEEPSAKVNVLLQAYISQLKLEGFALQSDMVFISQSAGRLFRAIFEIVLFRGWSELAQKALALCKMVDKRMWQSMCPLRQFKKIPEEVVKKIEKKSLPFERLYDLQPNELGELIRIPKMGKPLHKYIHQLPKLELTTQVLPITRSTLRMELTLTPDFQWDDKVHGVSEAFWVFVEDVDCETILHHEYFLLKKRFAEDEHTLKFFVPVFEPMPLLYFIRVVSDKWIGSETVLPVSFNHLILPEKYPAPTELLDLQPLPLSALNNPDLESIYSKEIKSFNAIQTQVFRVIYENNDNIFLGAPQSSGKTVCAELAVLYLFKTNPDGKCVYIAPLEPLCEIVYKRWHRLFGEHLDKCVCLLTGDSATDLKLLAKGQVIISTPEKWDVLSRRWKQRKHVQNVNLFIADDLHFIGGDCGPVYEIICSRMRFMSSQLETPVRMVGLATSLSNARDVAQWLGCSSQCTFNFHPNVRPMPLELHILGFNVTHTASRLDAMTRPTYLTILKQGGILRAKPVIVFVATRKQTRLTAVDMLTFASGDGQPTRFLHIKPEDMKQFTDLIEDPMLMETVGNGVGYLHEGTSENDRRIVERLFEVGAIQVVVASRLLCYSLQLHSYAVIIMDTQYYNGRQHCYEDYPVFDVIQMIGLANRPHLDQDARCILLCQSSKRDFFKKFLFEPLPIESHLDQCLHDHFNAEVVTRTIENKQEAIDYLTWTFLYRRMTQNPNYYNLKGVSHRHLSDHLSELVEDTLSDLERSKCISIVDDMDCHPLNLGIIAAYYCISHATAELFSMSLSSKTKVRGLLEIIASSAEFDSIPIRQKEDIILAQLNTRVPSKLPSTKFTDPHVKANLLLQAHLSRIQVPAELQADTNEIVVKAVRLIQACVDVISSNGWLMPALAAMELSQMITQAMWGKDSYLKQIPHFTADLIKRCTENGIEAVFDIMDMEDEQRNQLLNFSPALMADVARYCNRYPNVELVYEIEDQENITSAQVVNVKCTLQREEETSEPVMAPYYPKKRDEGWWVVIGQPSSNTLISIKRISFQRTTTVKLDFLAPEPGSHSYTMFLMSDAYMGCDQEYKFAIEVHPSPSAKEETALKASDYESSSDSSSSSEEEIETAFGKRRPWSLNRIQSKVAKAALENDGNLLLCAPTGAGKTNVALLCIMREIGKHINEDGSINAEEFKVIYVAPMRSLVQEMVGNFSKRLGPYKLKVGELTGDSQMTREQLAETQIIVCTPEKYDIITRKGGDRPVVQLVKLIIFDEIHLLHDDRGPVLEALVARSLRLMEQTQEIVRLVGLSATLPNYEDVATFLRVEKGNLFFFDNSYRPVPLEQEYVGVTEKKAIKRFQIMNEVVYDKVLEYAGKSQVLVFVHSRKETGKTARAVRDACLERDTLSYFMKESSASTEILRREAEQGKNNELKDLLPYGFAIHHAGMTRVDRTLVEDLFADRHIQVLVSTATLAWGVNLPAHTVIIKGTQIYNAEKGRWVELGALDIMQMMGRAGRPQYDTKGKGIMITNHTELQYYLSLMNQQLSIESQMISRLPDCLNAEIVLGTVNNVREAVDWLAYTYLYVRMLRAPTLYGISHDQLRSDPLLEQRRTDLIHTAATILDKCNMIRYERKGGVFQVTELGRIASYFYCTHETISTYNQLLKPLLSEIELFRVFSLSSEFKNIMVREEEKLELLKLADRVPVPIKESLEEPSAKVNVLLQAYISQLKLEGFALQSDMVFISQSAGRLFRAIFEIVLFRGWSELAQKALALCKMVDKRMWQSMCPLRQFKKIPEEVVKKIEKKSLPFERLYDLQPNELGELIRIPKMGKPLHKYIHQLPKLELTTQVLPITRSTLRMELTLTPDFQWDDKVHGVSEAFWVFVEDVDCETILHHEYFLLKKRFAEDEHTLKFFVPVFEPMPLLYFIRVVSDKWIGSETVLPVSFNHLILPEKYPAPTELLDLQPLPLSALNNPDLESIYSKEIKSFNAIQTQVFRVIYENNDNIFLGAPQSSGKTVCAELAVLYLFKTNPDGKCVYIAPLEPLCEIVYKRWHRLFGEHLDKCVCLLTGDSATDLKLLAKGQVIISTPEKWDVLSRRWKQRKHVQNVNLFIADDLHFIGGDCGPVYEIICSRMRFMSSQLETPVRMVGLATSLSNARDVAQWLGCSSQCTFNFHPNVRPMPLELHILGFNVTHTASRLDAMTRPTYLTILKQGGILRAKPVIVFVATRKQTRLTAVDMLTFASGDGQPTRFLHIKPEDMKQFTDLIEDPMLMETVGNGVGYLHEGTSENDRRIVERLFEVGAIQVVVASRLLCYSLQLHSYAVIIMDTQYYNGRQHCYEDYPVFDVIQMIGLANRPHLDQDARCILLCQSSKRDFFKKFLFEPLPIESHLDQCLHDHFNAEVVTRTIENKQEAIDYLTWTFLYRRMTQNPNYYNLKGVSHRHLSDHLSELVEDTLSDLERSKCISIVDDMDCHPLNLGIIAAYYCISHATAELFSMSLSSKTKVRGLLEIIASSAEFDSIPIRQKEDIILAQLNTRVPSKLPSTKFTDPHVKANLLLQAHLSRIQVPAELQADTNEIVVKAVRLIQACVDVISSNGWLMPALAAMELSQMITQAMWGKDSYLKQIPHFTADLIKRCTENGIEAVFDIMDMEDEQRNQLLNFSPALMADVARYCNRYPNVELVYEIEDQENITSAQVVNVKCTLQREEETSEPVMAPYYPKKRDEGWWVVIGQPSSNTLISIKRISFQRTTTVKLDFLAPEPGSHSYTMFLMSDAYMGCDQEYKFAIEVHPSPSAKEETALVQSPPSKRRHGN</sequence>
<dbReference type="GO" id="GO:0003676">
    <property type="term" value="F:nucleic acid binding"/>
    <property type="evidence" value="ECO:0007669"/>
    <property type="project" value="InterPro"/>
</dbReference>
<keyword evidence="11" id="KW-0508">mRNA splicing</keyword>
<evidence type="ECO:0000256" key="6">
    <source>
        <dbReference type="ARBA" id="ARBA00022737"/>
    </source>
</evidence>
<dbReference type="InterPro" id="IPR027417">
    <property type="entry name" value="P-loop_NTPase"/>
</dbReference>
<dbReference type="InterPro" id="IPR048863">
    <property type="entry name" value="BRR2_plug"/>
</dbReference>
<dbReference type="Gene3D" id="1.10.3380.10">
    <property type="entry name" value="Sec63 N-terminal domain-like domain"/>
    <property type="match status" value="4"/>
</dbReference>
<dbReference type="SMART" id="SM00973">
    <property type="entry name" value="Sec63"/>
    <property type="match status" value="4"/>
</dbReference>
<evidence type="ECO:0000259" key="18">
    <source>
        <dbReference type="PROSITE" id="PS51194"/>
    </source>
</evidence>
<dbReference type="FunFam" id="3.40.50.300:FF:000368">
    <property type="entry name" value="U5 small nuclear ribonucleoprotein 200 kDa helicase"/>
    <property type="match status" value="2"/>
</dbReference>
<dbReference type="SUPFAM" id="SSF158702">
    <property type="entry name" value="Sec63 N-terminal domain-like"/>
    <property type="match status" value="4"/>
</dbReference>
<feature type="domain" description="Helicase C-terminal" evidence="18">
    <location>
        <begin position="684"/>
        <end position="921"/>
    </location>
</feature>
<evidence type="ECO:0000256" key="16">
    <source>
        <dbReference type="SAM" id="MobiDB-lite"/>
    </source>
</evidence>
<feature type="compositionally biased region" description="Low complexity" evidence="16">
    <location>
        <begin position="2146"/>
        <end position="2155"/>
    </location>
</feature>
<dbReference type="FunFam" id="3.40.50.300:FF:000254">
    <property type="entry name" value="U5 small nuclear ribonucleoprotein helicase"/>
    <property type="match status" value="2"/>
</dbReference>
<dbReference type="FunFam" id="1.10.150.20:FF:000013">
    <property type="entry name" value="U5 small nuclear ribonucleoprotein kDa helicase"/>
    <property type="match status" value="2"/>
</dbReference>
<name>A0A085M178_9BILA</name>
<dbReference type="Pfam" id="PF23445">
    <property type="entry name" value="WHD_SNRNP200"/>
    <property type="match status" value="4"/>
</dbReference>
<dbReference type="EMBL" id="KL363245">
    <property type="protein sequence ID" value="KFD50974.1"/>
    <property type="molecule type" value="Genomic_DNA"/>
</dbReference>
<dbReference type="PROSITE" id="PS51194">
    <property type="entry name" value="HELICASE_CTER"/>
    <property type="match status" value="2"/>
</dbReference>
<evidence type="ECO:0000313" key="19">
    <source>
        <dbReference type="EMBL" id="KFD50974.1"/>
    </source>
</evidence>
<feature type="region of interest" description="Disordered" evidence="16">
    <location>
        <begin position="2136"/>
        <end position="2160"/>
    </location>
</feature>
<keyword evidence="6" id="KW-0677">Repeat</keyword>
<dbReference type="SUPFAM" id="SSF46785">
    <property type="entry name" value="Winged helix' DNA-binding domain"/>
    <property type="match status" value="4"/>
</dbReference>
<dbReference type="PANTHER" id="PTHR47961">
    <property type="entry name" value="DNA POLYMERASE THETA, PUTATIVE (AFU_ORTHOLOGUE AFUA_1G05260)-RELATED"/>
    <property type="match status" value="1"/>
</dbReference>
<dbReference type="FunFam" id="2.60.40.150:FF:000133">
    <property type="entry name" value="Pre-mRNA splicing helicase, putative"/>
    <property type="match status" value="2"/>
</dbReference>
<dbReference type="Gene3D" id="1.10.150.20">
    <property type="entry name" value="5' to 3' exonuclease, C-terminal subdomain"/>
    <property type="match status" value="4"/>
</dbReference>
<evidence type="ECO:0000256" key="10">
    <source>
        <dbReference type="ARBA" id="ARBA00022840"/>
    </source>
</evidence>
<dbReference type="InterPro" id="IPR003593">
    <property type="entry name" value="AAA+_ATPase"/>
</dbReference>
<dbReference type="InterPro" id="IPR057842">
    <property type="entry name" value="WH_MER3"/>
</dbReference>
<reference evidence="19 20" key="1">
    <citation type="journal article" date="2014" name="Nat. Genet.">
        <title>Genome and transcriptome of the porcine whipworm Trichuris suis.</title>
        <authorList>
            <person name="Jex A.R."/>
            <person name="Nejsum P."/>
            <person name="Schwarz E.M."/>
            <person name="Hu L."/>
            <person name="Young N.D."/>
            <person name="Hall R.S."/>
            <person name="Korhonen P.K."/>
            <person name="Liao S."/>
            <person name="Thamsborg S."/>
            <person name="Xia J."/>
            <person name="Xu P."/>
            <person name="Wang S."/>
            <person name="Scheerlinck J.P."/>
            <person name="Hofmann A."/>
            <person name="Sternberg P.W."/>
            <person name="Wang J."/>
            <person name="Gasser R.B."/>
        </authorList>
    </citation>
    <scope>NUCLEOTIDE SEQUENCE [LARGE SCALE GENOMIC DNA]</scope>
    <source>
        <strain evidence="19">DCEP-RM93M</strain>
    </source>
</reference>
<feature type="domain" description="Helicase ATP-binding" evidence="17">
    <location>
        <begin position="1337"/>
        <end position="1512"/>
    </location>
</feature>